<evidence type="ECO:0000256" key="2">
    <source>
        <dbReference type="SAM" id="MobiDB-lite"/>
    </source>
</evidence>
<dbReference type="AlphaFoldDB" id="A0A7I4XYT6"/>
<dbReference type="OrthoDB" id="5915816at2759"/>
<evidence type="ECO:0000259" key="3">
    <source>
        <dbReference type="PROSITE" id="PS50202"/>
    </source>
</evidence>
<evidence type="ECO:0000313" key="4">
    <source>
        <dbReference type="Proteomes" id="UP000025227"/>
    </source>
</evidence>
<organism evidence="4 5">
    <name type="scientific">Haemonchus contortus</name>
    <name type="common">Barber pole worm</name>
    <dbReference type="NCBI Taxonomy" id="6289"/>
    <lineage>
        <taxon>Eukaryota</taxon>
        <taxon>Metazoa</taxon>
        <taxon>Ecdysozoa</taxon>
        <taxon>Nematoda</taxon>
        <taxon>Chromadorea</taxon>
        <taxon>Rhabditida</taxon>
        <taxon>Rhabditina</taxon>
        <taxon>Rhabditomorpha</taxon>
        <taxon>Strongyloidea</taxon>
        <taxon>Trichostrongylidae</taxon>
        <taxon>Haemonchus</taxon>
    </lineage>
</organism>
<keyword evidence="1" id="KW-0963">Cytoplasm</keyword>
<dbReference type="Proteomes" id="UP000025227">
    <property type="component" value="Unplaced"/>
</dbReference>
<dbReference type="SUPFAM" id="SSF49354">
    <property type="entry name" value="PapD-like"/>
    <property type="match status" value="1"/>
</dbReference>
<feature type="domain" description="MSP" evidence="3">
    <location>
        <begin position="54"/>
        <end position="172"/>
    </location>
</feature>
<dbReference type="WBParaSite" id="HCON_00031685-00001">
    <property type="protein sequence ID" value="HCON_00031685-00001"/>
    <property type="gene ID" value="HCON_00031685"/>
</dbReference>
<keyword evidence="4" id="KW-1185">Reference proteome</keyword>
<reference evidence="5" key="1">
    <citation type="submission" date="2020-12" db="UniProtKB">
        <authorList>
            <consortium name="WormBaseParasite"/>
        </authorList>
    </citation>
    <scope>IDENTIFICATION</scope>
    <source>
        <strain evidence="5">MHco3</strain>
    </source>
</reference>
<keyword evidence="1" id="KW-0206">Cytoskeleton</keyword>
<dbReference type="PANTHER" id="PTHR21513:SF19">
    <property type="entry name" value="MAJOR SPERM PROTEIN"/>
    <property type="match status" value="1"/>
</dbReference>
<accession>A0A7I4XYT6</accession>
<proteinExistence type="predicted"/>
<dbReference type="InterPro" id="IPR000535">
    <property type="entry name" value="MSP_dom"/>
</dbReference>
<dbReference type="PANTHER" id="PTHR21513">
    <property type="entry name" value="MAJOR SPERM PROTEIN"/>
    <property type="match status" value="1"/>
</dbReference>
<dbReference type="InterPro" id="IPR008962">
    <property type="entry name" value="PapD-like_sf"/>
</dbReference>
<dbReference type="Gene3D" id="2.60.40.10">
    <property type="entry name" value="Immunoglobulins"/>
    <property type="match status" value="1"/>
</dbReference>
<sequence>MGEGNEGDDKGKAGEQLKEAEPKSKIVISVHTPPPAKEKEPPKTDQGPIVFDKNVCPKPTPRLVIFKVTQEKKPVWSEINVQNPSNNQKTFKVKCTSAEFFRVQPPLGFVKAKETAKIRLWFQNANGIPTDGKRHYFAIYYMDAQEGKTVKDLWTKNAKHEGISRVNVQFEKVPAADGGGETKK</sequence>
<evidence type="ECO:0000256" key="1">
    <source>
        <dbReference type="RuleBase" id="RU003425"/>
    </source>
</evidence>
<feature type="region of interest" description="Disordered" evidence="2">
    <location>
        <begin position="1"/>
        <end position="51"/>
    </location>
</feature>
<feature type="compositionally biased region" description="Basic and acidic residues" evidence="2">
    <location>
        <begin position="7"/>
        <end position="24"/>
    </location>
</feature>
<protein>
    <recommendedName>
        <fullName evidence="1">Major sperm protein</fullName>
    </recommendedName>
</protein>
<dbReference type="InterPro" id="IPR013783">
    <property type="entry name" value="Ig-like_fold"/>
</dbReference>
<comment type="function">
    <text evidence="1">Central component in molecular interactions underlying sperm crawling. Forms an extensive filament system that extends from sperm villipoda, along the leading edge of the pseudopod.</text>
</comment>
<evidence type="ECO:0000313" key="5">
    <source>
        <dbReference type="WBParaSite" id="HCON_00031685-00001"/>
    </source>
</evidence>
<dbReference type="PROSITE" id="PS50202">
    <property type="entry name" value="MSP"/>
    <property type="match status" value="1"/>
</dbReference>
<dbReference type="OMA" id="LWFQNAN"/>
<dbReference type="Pfam" id="PF00635">
    <property type="entry name" value="Motile_Sperm"/>
    <property type="match status" value="1"/>
</dbReference>
<name>A0A7I4XYT6_HAECO</name>